<dbReference type="AlphaFoldDB" id="A0A8J5JCC0"/>
<evidence type="ECO:0000313" key="2">
    <source>
        <dbReference type="Proteomes" id="UP000747542"/>
    </source>
</evidence>
<name>A0A8J5JCC0_HOMAM</name>
<accession>A0A8J5JCC0</accession>
<organism evidence="1 2">
    <name type="scientific">Homarus americanus</name>
    <name type="common">American lobster</name>
    <dbReference type="NCBI Taxonomy" id="6706"/>
    <lineage>
        <taxon>Eukaryota</taxon>
        <taxon>Metazoa</taxon>
        <taxon>Ecdysozoa</taxon>
        <taxon>Arthropoda</taxon>
        <taxon>Crustacea</taxon>
        <taxon>Multicrustacea</taxon>
        <taxon>Malacostraca</taxon>
        <taxon>Eumalacostraca</taxon>
        <taxon>Eucarida</taxon>
        <taxon>Decapoda</taxon>
        <taxon>Pleocyemata</taxon>
        <taxon>Astacidea</taxon>
        <taxon>Nephropoidea</taxon>
        <taxon>Nephropidae</taxon>
        <taxon>Homarus</taxon>
    </lineage>
</organism>
<dbReference type="EMBL" id="JAHLQT010044428">
    <property type="protein sequence ID" value="KAG7154514.1"/>
    <property type="molecule type" value="Genomic_DNA"/>
</dbReference>
<protein>
    <submittedName>
        <fullName evidence="1">Uncharacterized protein</fullName>
    </submittedName>
</protein>
<comment type="caution">
    <text evidence="1">The sequence shown here is derived from an EMBL/GenBank/DDBJ whole genome shotgun (WGS) entry which is preliminary data.</text>
</comment>
<evidence type="ECO:0000313" key="1">
    <source>
        <dbReference type="EMBL" id="KAG7154514.1"/>
    </source>
</evidence>
<sequence length="49" mass="6076">MEFQRFWKVRNFLMKKKENKPQDPQELGLRLFIPSRNLCLGPFKRKRIL</sequence>
<reference evidence="1" key="1">
    <citation type="journal article" date="2021" name="Sci. Adv.">
        <title>The American lobster genome reveals insights on longevity, neural, and immune adaptations.</title>
        <authorList>
            <person name="Polinski J.M."/>
            <person name="Zimin A.V."/>
            <person name="Clark K.F."/>
            <person name="Kohn A.B."/>
            <person name="Sadowski N."/>
            <person name="Timp W."/>
            <person name="Ptitsyn A."/>
            <person name="Khanna P."/>
            <person name="Romanova D.Y."/>
            <person name="Williams P."/>
            <person name="Greenwood S.J."/>
            <person name="Moroz L.L."/>
            <person name="Walt D.R."/>
            <person name="Bodnar A.G."/>
        </authorList>
    </citation>
    <scope>NUCLEOTIDE SEQUENCE</scope>
    <source>
        <strain evidence="1">GMGI-L3</strain>
    </source>
</reference>
<proteinExistence type="predicted"/>
<gene>
    <name evidence="1" type="ORF">Hamer_G026702</name>
</gene>
<keyword evidence="2" id="KW-1185">Reference proteome</keyword>
<dbReference type="Proteomes" id="UP000747542">
    <property type="component" value="Unassembled WGS sequence"/>
</dbReference>